<dbReference type="Proteomes" id="UP000257200">
    <property type="component" value="Unplaced"/>
</dbReference>
<dbReference type="InterPro" id="IPR001254">
    <property type="entry name" value="Trypsin_dom"/>
</dbReference>
<evidence type="ECO:0000256" key="3">
    <source>
        <dbReference type="ARBA" id="ARBA00022670"/>
    </source>
</evidence>
<dbReference type="Ensembl" id="ENSAPOT00000034309.1">
    <property type="protein sequence ID" value="ENSAPOP00000018094.1"/>
    <property type="gene ID" value="ENSAPOG00000021386.1"/>
</dbReference>
<dbReference type="GeneTree" id="ENSGT01030000234528"/>
<dbReference type="PROSITE" id="PS50240">
    <property type="entry name" value="TRYPSIN_DOM"/>
    <property type="match status" value="1"/>
</dbReference>
<keyword evidence="9" id="KW-1185">Reference proteome</keyword>
<evidence type="ECO:0000313" key="9">
    <source>
        <dbReference type="Proteomes" id="UP000257200"/>
    </source>
</evidence>
<sequence length="154" mass="16779">MLYFSFMKHCSDDTWRVVLGEHNLVTDSGREQVLDVSQVVIHPDFDVLTKMYDIALLKLSSAASLNSYVQLGALPPSGEILPNNSYCYLTGWGRTSADGPISNELKQAFLASVDFETCSSPDWLGSDVKTTMVCAGGLEDSGCNVSLNNCVTRD</sequence>
<evidence type="ECO:0000259" key="7">
    <source>
        <dbReference type="PROSITE" id="PS50240"/>
    </source>
</evidence>
<organism evidence="8 9">
    <name type="scientific">Acanthochromis polyacanthus</name>
    <name type="common">spiny chromis</name>
    <dbReference type="NCBI Taxonomy" id="80966"/>
    <lineage>
        <taxon>Eukaryota</taxon>
        <taxon>Metazoa</taxon>
        <taxon>Chordata</taxon>
        <taxon>Craniata</taxon>
        <taxon>Vertebrata</taxon>
        <taxon>Euteleostomi</taxon>
        <taxon>Actinopterygii</taxon>
        <taxon>Neopterygii</taxon>
        <taxon>Teleostei</taxon>
        <taxon>Neoteleostei</taxon>
        <taxon>Acanthomorphata</taxon>
        <taxon>Ovalentaria</taxon>
        <taxon>Pomacentridae</taxon>
        <taxon>Acanthochromis</taxon>
    </lineage>
</organism>
<evidence type="ECO:0000256" key="4">
    <source>
        <dbReference type="ARBA" id="ARBA00022801"/>
    </source>
</evidence>
<dbReference type="GO" id="GO:0006508">
    <property type="term" value="P:proteolysis"/>
    <property type="evidence" value="ECO:0007669"/>
    <property type="project" value="UniProtKB-KW"/>
</dbReference>
<name>A0A3Q1FNQ0_9TELE</name>
<keyword evidence="2" id="KW-0964">Secreted</keyword>
<protein>
    <submittedName>
        <fullName evidence="8">Elastase-1-like</fullName>
    </submittedName>
</protein>
<keyword evidence="6" id="KW-0106">Calcium</keyword>
<dbReference type="InterPro" id="IPR009003">
    <property type="entry name" value="Peptidase_S1_PA"/>
</dbReference>
<dbReference type="AlphaFoldDB" id="A0A3Q1FNQ0"/>
<dbReference type="SMART" id="SM00020">
    <property type="entry name" value="Tryp_SPc"/>
    <property type="match status" value="1"/>
</dbReference>
<evidence type="ECO:0000256" key="5">
    <source>
        <dbReference type="ARBA" id="ARBA00022825"/>
    </source>
</evidence>
<dbReference type="Gene3D" id="2.40.10.10">
    <property type="entry name" value="Trypsin-like serine proteases"/>
    <property type="match status" value="2"/>
</dbReference>
<evidence type="ECO:0000313" key="8">
    <source>
        <dbReference type="Ensembl" id="ENSAPOP00000018094.1"/>
    </source>
</evidence>
<dbReference type="InterPro" id="IPR043504">
    <property type="entry name" value="Peptidase_S1_PA_chymotrypsin"/>
</dbReference>
<reference evidence="8" key="1">
    <citation type="submission" date="2025-08" db="UniProtKB">
        <authorList>
            <consortium name="Ensembl"/>
        </authorList>
    </citation>
    <scope>IDENTIFICATION</scope>
</reference>
<comment type="subcellular location">
    <subcellularLocation>
        <location evidence="1">Secreted</location>
    </subcellularLocation>
</comment>
<evidence type="ECO:0000256" key="2">
    <source>
        <dbReference type="ARBA" id="ARBA00022525"/>
    </source>
</evidence>
<proteinExistence type="predicted"/>
<dbReference type="InParanoid" id="A0A3Q1FNQ0"/>
<reference evidence="8" key="2">
    <citation type="submission" date="2025-09" db="UniProtKB">
        <authorList>
            <consortium name="Ensembl"/>
        </authorList>
    </citation>
    <scope>IDENTIFICATION</scope>
</reference>
<dbReference type="SUPFAM" id="SSF50494">
    <property type="entry name" value="Trypsin-like serine proteases"/>
    <property type="match status" value="1"/>
</dbReference>
<dbReference type="Pfam" id="PF00089">
    <property type="entry name" value="Trypsin"/>
    <property type="match status" value="1"/>
</dbReference>
<keyword evidence="4" id="KW-0378">Hydrolase</keyword>
<dbReference type="PANTHER" id="PTHR24257:SF0">
    <property type="entry name" value="CHYMOTRYPSIN-LIKE ELASTASE FAMILY MEMBER 1"/>
    <property type="match status" value="1"/>
</dbReference>
<keyword evidence="3" id="KW-0645">Protease</keyword>
<dbReference type="STRING" id="80966.ENSAPOP00000018094"/>
<dbReference type="PANTHER" id="PTHR24257">
    <property type="entry name" value="CHYMOTRYPSIN-LIKE ELASTASE FAMILY MEMBER"/>
    <property type="match status" value="1"/>
</dbReference>
<feature type="domain" description="Peptidase S1" evidence="7">
    <location>
        <begin position="9"/>
        <end position="154"/>
    </location>
</feature>
<evidence type="ECO:0000256" key="6">
    <source>
        <dbReference type="ARBA" id="ARBA00022837"/>
    </source>
</evidence>
<accession>A0A3Q1FNQ0</accession>
<keyword evidence="5" id="KW-0720">Serine protease</keyword>
<evidence type="ECO:0000256" key="1">
    <source>
        <dbReference type="ARBA" id="ARBA00004613"/>
    </source>
</evidence>
<dbReference type="InterPro" id="IPR050850">
    <property type="entry name" value="Peptidase_S1_Elastase_sf"/>
</dbReference>
<dbReference type="CDD" id="cd00190">
    <property type="entry name" value="Tryp_SPc"/>
    <property type="match status" value="1"/>
</dbReference>
<dbReference type="GO" id="GO:0005615">
    <property type="term" value="C:extracellular space"/>
    <property type="evidence" value="ECO:0007669"/>
    <property type="project" value="TreeGrafter"/>
</dbReference>
<dbReference type="GO" id="GO:0004252">
    <property type="term" value="F:serine-type endopeptidase activity"/>
    <property type="evidence" value="ECO:0007669"/>
    <property type="project" value="InterPro"/>
</dbReference>